<dbReference type="PROSITE" id="PS50011">
    <property type="entry name" value="PROTEIN_KINASE_DOM"/>
    <property type="match status" value="1"/>
</dbReference>
<keyword evidence="4" id="KW-0808">Transferase</keyword>
<dbReference type="GO" id="GO:0004693">
    <property type="term" value="F:cyclin-dependent protein serine/threonine kinase activity"/>
    <property type="evidence" value="ECO:0007669"/>
    <property type="project" value="UniProtKB-EC"/>
</dbReference>
<feature type="region of interest" description="Disordered" evidence="10">
    <location>
        <begin position="1"/>
        <end position="148"/>
    </location>
</feature>
<keyword evidence="7" id="KW-0067">ATP-binding</keyword>
<dbReference type="GO" id="GO:0007346">
    <property type="term" value="P:regulation of mitotic cell cycle"/>
    <property type="evidence" value="ECO:0007669"/>
    <property type="project" value="TreeGrafter"/>
</dbReference>
<dbReference type="Proteomes" id="UP000789831">
    <property type="component" value="Unassembled WGS sequence"/>
</dbReference>
<evidence type="ECO:0000259" key="11">
    <source>
        <dbReference type="PROSITE" id="PS50011"/>
    </source>
</evidence>
<proteinExistence type="inferred from homology"/>
<feature type="compositionally biased region" description="Polar residues" evidence="10">
    <location>
        <begin position="107"/>
        <end position="148"/>
    </location>
</feature>
<dbReference type="CDD" id="cd07843">
    <property type="entry name" value="STKc_CDC2L1"/>
    <property type="match status" value="1"/>
</dbReference>
<feature type="compositionally biased region" description="Low complexity" evidence="10">
    <location>
        <begin position="17"/>
        <end position="30"/>
    </location>
</feature>
<accession>A0A9N9DYI9</accession>
<protein>
    <recommendedName>
        <fullName evidence="2">cyclin-dependent kinase</fullName>
        <ecNumber evidence="2">2.7.11.22</ecNumber>
    </recommendedName>
</protein>
<feature type="region of interest" description="Disordered" evidence="10">
    <location>
        <begin position="483"/>
        <end position="539"/>
    </location>
</feature>
<dbReference type="InterPro" id="IPR011009">
    <property type="entry name" value="Kinase-like_dom_sf"/>
</dbReference>
<evidence type="ECO:0000256" key="10">
    <source>
        <dbReference type="SAM" id="MobiDB-lite"/>
    </source>
</evidence>
<evidence type="ECO:0000256" key="4">
    <source>
        <dbReference type="ARBA" id="ARBA00022679"/>
    </source>
</evidence>
<dbReference type="FunFam" id="1.10.510.10:FF:000211">
    <property type="entry name" value="Cyclin-dependent kinase G-2"/>
    <property type="match status" value="1"/>
</dbReference>
<dbReference type="Pfam" id="PF00069">
    <property type="entry name" value="Pkinase"/>
    <property type="match status" value="1"/>
</dbReference>
<reference evidence="12" key="1">
    <citation type="submission" date="2021-06" db="EMBL/GenBank/DDBJ databases">
        <authorList>
            <person name="Kallberg Y."/>
            <person name="Tangrot J."/>
            <person name="Rosling A."/>
        </authorList>
    </citation>
    <scope>NUCLEOTIDE SEQUENCE</scope>
    <source>
        <strain evidence="12">MT106</strain>
    </source>
</reference>
<keyword evidence="6" id="KW-0418">Kinase</keyword>
<evidence type="ECO:0000256" key="6">
    <source>
        <dbReference type="ARBA" id="ARBA00022777"/>
    </source>
</evidence>
<evidence type="ECO:0000256" key="1">
    <source>
        <dbReference type="ARBA" id="ARBA00006485"/>
    </source>
</evidence>
<evidence type="ECO:0000256" key="2">
    <source>
        <dbReference type="ARBA" id="ARBA00012425"/>
    </source>
</evidence>
<dbReference type="SUPFAM" id="SSF56112">
    <property type="entry name" value="Protein kinase-like (PK-like)"/>
    <property type="match status" value="1"/>
</dbReference>
<dbReference type="SMART" id="SM00220">
    <property type="entry name" value="S_TKc"/>
    <property type="match status" value="1"/>
</dbReference>
<dbReference type="PROSITE" id="PS00108">
    <property type="entry name" value="PROTEIN_KINASE_ST"/>
    <property type="match status" value="1"/>
</dbReference>
<comment type="catalytic activity">
    <reaction evidence="8">
        <text>L-threonyl-[protein] + ATP = O-phospho-L-threonyl-[protein] + ADP + H(+)</text>
        <dbReference type="Rhea" id="RHEA:46608"/>
        <dbReference type="Rhea" id="RHEA-COMP:11060"/>
        <dbReference type="Rhea" id="RHEA-COMP:11605"/>
        <dbReference type="ChEBI" id="CHEBI:15378"/>
        <dbReference type="ChEBI" id="CHEBI:30013"/>
        <dbReference type="ChEBI" id="CHEBI:30616"/>
        <dbReference type="ChEBI" id="CHEBI:61977"/>
        <dbReference type="ChEBI" id="CHEBI:456216"/>
        <dbReference type="EC" id="2.7.11.22"/>
    </reaction>
</comment>
<evidence type="ECO:0000256" key="8">
    <source>
        <dbReference type="ARBA" id="ARBA00047811"/>
    </source>
</evidence>
<dbReference type="OrthoDB" id="1732493at2759"/>
<feature type="compositionally biased region" description="Basic residues" evidence="10">
    <location>
        <begin position="78"/>
        <end position="96"/>
    </location>
</feature>
<sequence>MEGENGSLVPMEVASTPFKQEQPQQHQTPQPQSPIPPEDAVREQVTVPPPSQHPKPTKRSKWESENESEEEAEEQHQHKQRQRILLKKRRTNKKGKIHIDSTEEEQGSQTDEGTKSTKQLLQSQTEDSGGGIVSSQSPGQQKSLVSPNAVVSTTTLENSEFSLNVPRTPKRETSQHVFAKLKPHEVKAPVLAGCRSVDNYEKLNRIEEGAYGIVFRARDKATGEIVALKKLKLDKEKNGFPITSLREVATLLTAKHLNIVNVREIVVGETLTQVFIVMDFVEHDLKSLMEDMRRPFSHSEIKTIMLQLLSAVAMLHDNWIIHRDLKTSNLLLNNRGQIKVADFGLARSYGSPLGKMTELVVTLWYRAPELLLGAKKYSTAIDIWSVGCIFGELLNKEPLFPGRSEIDQLDQIFKLLGTPDERIWPGFSILPNSRTFVSKQMKGHLRSRFLDLSENGLDLMQKMLTYDPAKRITAEEALKHPYFTQVSSKNNSERPAPKDPEMFPTWPSKGGGERRKSYASPSAPKGVHHGGEFDEDDPAFLGSIFENQMASGVDRGFRLNFGGNTRE</sequence>
<dbReference type="FunFam" id="3.30.200.20:FF:000054">
    <property type="entry name" value="Cyclin-dependent kinase 11B"/>
    <property type="match status" value="1"/>
</dbReference>
<evidence type="ECO:0000313" key="13">
    <source>
        <dbReference type="Proteomes" id="UP000789831"/>
    </source>
</evidence>
<dbReference type="Gene3D" id="3.30.200.20">
    <property type="entry name" value="Phosphorylase Kinase, domain 1"/>
    <property type="match status" value="1"/>
</dbReference>
<dbReference type="Gene3D" id="1.10.510.10">
    <property type="entry name" value="Transferase(Phosphotransferase) domain 1"/>
    <property type="match status" value="1"/>
</dbReference>
<keyword evidence="5" id="KW-0547">Nucleotide-binding</keyword>
<organism evidence="12 13">
    <name type="scientific">Ambispora gerdemannii</name>
    <dbReference type="NCBI Taxonomy" id="144530"/>
    <lineage>
        <taxon>Eukaryota</taxon>
        <taxon>Fungi</taxon>
        <taxon>Fungi incertae sedis</taxon>
        <taxon>Mucoromycota</taxon>
        <taxon>Glomeromycotina</taxon>
        <taxon>Glomeromycetes</taxon>
        <taxon>Archaeosporales</taxon>
        <taxon>Ambisporaceae</taxon>
        <taxon>Ambispora</taxon>
    </lineage>
</organism>
<evidence type="ECO:0000313" key="12">
    <source>
        <dbReference type="EMBL" id="CAG8652835.1"/>
    </source>
</evidence>
<evidence type="ECO:0000256" key="7">
    <source>
        <dbReference type="ARBA" id="ARBA00022840"/>
    </source>
</evidence>
<dbReference type="InterPro" id="IPR045267">
    <property type="entry name" value="CDK11/PITSLRE_STKc"/>
</dbReference>
<evidence type="ECO:0000256" key="3">
    <source>
        <dbReference type="ARBA" id="ARBA00022527"/>
    </source>
</evidence>
<feature type="compositionally biased region" description="Basic and acidic residues" evidence="10">
    <location>
        <begin position="491"/>
        <end position="501"/>
    </location>
</feature>
<gene>
    <name evidence="12" type="ORF">AGERDE_LOCUS11472</name>
</gene>
<dbReference type="PANTHER" id="PTHR24056:SF107">
    <property type="entry name" value="CYCLIN-DEPENDENT KINASE 11A-RELATED"/>
    <property type="match status" value="1"/>
</dbReference>
<dbReference type="InterPro" id="IPR000719">
    <property type="entry name" value="Prot_kinase_dom"/>
</dbReference>
<dbReference type="GO" id="GO:0005634">
    <property type="term" value="C:nucleus"/>
    <property type="evidence" value="ECO:0007669"/>
    <property type="project" value="TreeGrafter"/>
</dbReference>
<feature type="domain" description="Protein kinase" evidence="11">
    <location>
        <begin position="200"/>
        <end position="483"/>
    </location>
</feature>
<keyword evidence="13" id="KW-1185">Reference proteome</keyword>
<evidence type="ECO:0000256" key="5">
    <source>
        <dbReference type="ARBA" id="ARBA00022741"/>
    </source>
</evidence>
<dbReference type="GO" id="GO:0005524">
    <property type="term" value="F:ATP binding"/>
    <property type="evidence" value="ECO:0007669"/>
    <property type="project" value="UniProtKB-KW"/>
</dbReference>
<comment type="similarity">
    <text evidence="1">Belongs to the protein kinase superfamily. CMGC Ser/Thr protein kinase family. CDC2/CDKX subfamily.</text>
</comment>
<dbReference type="AlphaFoldDB" id="A0A9N9DYI9"/>
<dbReference type="EMBL" id="CAJVPL010004950">
    <property type="protein sequence ID" value="CAG8652835.1"/>
    <property type="molecule type" value="Genomic_DNA"/>
</dbReference>
<name>A0A9N9DYI9_9GLOM</name>
<dbReference type="InterPro" id="IPR050108">
    <property type="entry name" value="CDK"/>
</dbReference>
<dbReference type="PANTHER" id="PTHR24056">
    <property type="entry name" value="CELL DIVISION PROTEIN KINASE"/>
    <property type="match status" value="1"/>
</dbReference>
<comment type="caution">
    <text evidence="12">The sequence shown here is derived from an EMBL/GenBank/DDBJ whole genome shotgun (WGS) entry which is preliminary data.</text>
</comment>
<comment type="catalytic activity">
    <reaction evidence="9">
        <text>L-seryl-[protein] + ATP = O-phospho-L-seryl-[protein] + ADP + H(+)</text>
        <dbReference type="Rhea" id="RHEA:17989"/>
        <dbReference type="Rhea" id="RHEA-COMP:9863"/>
        <dbReference type="Rhea" id="RHEA-COMP:11604"/>
        <dbReference type="ChEBI" id="CHEBI:15378"/>
        <dbReference type="ChEBI" id="CHEBI:29999"/>
        <dbReference type="ChEBI" id="CHEBI:30616"/>
        <dbReference type="ChEBI" id="CHEBI:83421"/>
        <dbReference type="ChEBI" id="CHEBI:456216"/>
        <dbReference type="EC" id="2.7.11.22"/>
    </reaction>
</comment>
<dbReference type="InterPro" id="IPR008271">
    <property type="entry name" value="Ser/Thr_kinase_AS"/>
</dbReference>
<keyword evidence="3" id="KW-0723">Serine/threonine-protein kinase</keyword>
<evidence type="ECO:0000256" key="9">
    <source>
        <dbReference type="ARBA" id="ARBA00048367"/>
    </source>
</evidence>
<dbReference type="EC" id="2.7.11.22" evidence="2"/>